<comment type="caution">
    <text evidence="2">The sequence shown here is derived from an EMBL/GenBank/DDBJ whole genome shotgun (WGS) entry which is preliminary data.</text>
</comment>
<evidence type="ECO:0000259" key="1">
    <source>
        <dbReference type="Pfam" id="PF13302"/>
    </source>
</evidence>
<gene>
    <name evidence="2" type="ORF">I532_19951</name>
</gene>
<dbReference type="PATRIC" id="fig|1300222.3.peg.4193"/>
<dbReference type="EMBL" id="APBN01000011">
    <property type="protein sequence ID" value="EMT50914.1"/>
    <property type="molecule type" value="Genomic_DNA"/>
</dbReference>
<evidence type="ECO:0000313" key="2">
    <source>
        <dbReference type="EMBL" id="EMT50914.1"/>
    </source>
</evidence>
<dbReference type="RefSeq" id="WP_003390440.1">
    <property type="nucleotide sequence ID" value="NZ_APBN01000011.1"/>
</dbReference>
<name>M8D3S7_9BACL</name>
<evidence type="ECO:0000313" key="3">
    <source>
        <dbReference type="Proteomes" id="UP000012081"/>
    </source>
</evidence>
<dbReference type="AlphaFoldDB" id="M8D3S7"/>
<organism evidence="2 3">
    <name type="scientific">Brevibacillus borstelensis AK1</name>
    <dbReference type="NCBI Taxonomy" id="1300222"/>
    <lineage>
        <taxon>Bacteria</taxon>
        <taxon>Bacillati</taxon>
        <taxon>Bacillota</taxon>
        <taxon>Bacilli</taxon>
        <taxon>Bacillales</taxon>
        <taxon>Paenibacillaceae</taxon>
        <taxon>Brevibacillus</taxon>
    </lineage>
</organism>
<proteinExistence type="predicted"/>
<feature type="domain" description="N-acetyltransferase" evidence="1">
    <location>
        <begin position="28"/>
        <end position="68"/>
    </location>
</feature>
<dbReference type="STRING" id="1300222.I532_19951"/>
<sequence length="68" mass="7672">MKQTDWFNNCMNYLPFRPCIDSVTMRFTEGVAACKAFAFNDPQLPRLCTNMATVHTASAHVAEKIGMK</sequence>
<protein>
    <recommendedName>
        <fullName evidence="1">N-acetyltransferase domain-containing protein</fullName>
    </recommendedName>
</protein>
<dbReference type="GO" id="GO:0016747">
    <property type="term" value="F:acyltransferase activity, transferring groups other than amino-acyl groups"/>
    <property type="evidence" value="ECO:0007669"/>
    <property type="project" value="InterPro"/>
</dbReference>
<dbReference type="Pfam" id="PF13302">
    <property type="entry name" value="Acetyltransf_3"/>
    <property type="match status" value="1"/>
</dbReference>
<accession>M8D3S7</accession>
<keyword evidence="3" id="KW-1185">Reference proteome</keyword>
<reference evidence="2 3" key="1">
    <citation type="submission" date="2013-03" db="EMBL/GenBank/DDBJ databases">
        <title>Assembly of a new bacterial strain Brevibacillus borstelensis AK1.</title>
        <authorList>
            <person name="Rajan I."/>
            <person name="PoliReddy D."/>
            <person name="Sugumar T."/>
            <person name="Rathinam K."/>
            <person name="Alqarawi S."/>
            <person name="Khalil A.B."/>
            <person name="Sivakumar N."/>
        </authorList>
    </citation>
    <scope>NUCLEOTIDE SEQUENCE [LARGE SCALE GENOMIC DNA]</scope>
    <source>
        <strain evidence="2 3">AK1</strain>
    </source>
</reference>
<dbReference type="Proteomes" id="UP000012081">
    <property type="component" value="Unassembled WGS sequence"/>
</dbReference>
<dbReference type="InterPro" id="IPR000182">
    <property type="entry name" value="GNAT_dom"/>
</dbReference>